<dbReference type="SUPFAM" id="SSF56112">
    <property type="entry name" value="Protein kinase-like (PK-like)"/>
    <property type="match status" value="1"/>
</dbReference>
<protein>
    <submittedName>
        <fullName evidence="4">Phosphotransferase</fullName>
    </submittedName>
</protein>
<dbReference type="Gene3D" id="3.90.1200.10">
    <property type="match status" value="1"/>
</dbReference>
<accession>A0ABR8UMC3</accession>
<dbReference type="PANTHER" id="PTHR33540:SF1">
    <property type="entry name" value="N-ACETYLMURAMATE_N-ACETYLGLUCOSAMINE KINASE"/>
    <property type="match status" value="1"/>
</dbReference>
<dbReference type="Pfam" id="PF01636">
    <property type="entry name" value="APH"/>
    <property type="match status" value="1"/>
</dbReference>
<keyword evidence="5" id="KW-1185">Reference proteome</keyword>
<name>A0ABR8UMC3_9GAMM</name>
<dbReference type="EMBL" id="JACSQJ010000009">
    <property type="protein sequence ID" value="MBD7988963.1"/>
    <property type="molecule type" value="Genomic_DNA"/>
</dbReference>
<gene>
    <name evidence="4" type="ORF">H9645_13070</name>
</gene>
<proteinExistence type="predicted"/>
<dbReference type="InterPro" id="IPR011009">
    <property type="entry name" value="Kinase-like_dom_sf"/>
</dbReference>
<dbReference type="Gene3D" id="3.30.200.20">
    <property type="entry name" value="Phosphorylase Kinase, domain 1"/>
    <property type="match status" value="1"/>
</dbReference>
<evidence type="ECO:0000313" key="4">
    <source>
        <dbReference type="EMBL" id="MBD7988963.1"/>
    </source>
</evidence>
<reference evidence="4 5" key="1">
    <citation type="submission" date="2020-08" db="EMBL/GenBank/DDBJ databases">
        <title>A Genomic Blueprint of the Chicken Gut Microbiome.</title>
        <authorList>
            <person name="Gilroy R."/>
            <person name="Ravi A."/>
            <person name="Getino M."/>
            <person name="Pursley I."/>
            <person name="Horton D.L."/>
            <person name="Alikhan N.-F."/>
            <person name="Baker D."/>
            <person name="Gharbi K."/>
            <person name="Hall N."/>
            <person name="Watson M."/>
            <person name="Adriaenssens E.M."/>
            <person name="Foster-Nyarko E."/>
            <person name="Jarju S."/>
            <person name="Secka A."/>
            <person name="Antonio M."/>
            <person name="Oren A."/>
            <person name="Chaudhuri R."/>
            <person name="La Ragione R.M."/>
            <person name="Hildebrand F."/>
            <person name="Pallen M.J."/>
        </authorList>
    </citation>
    <scope>NUCLEOTIDE SEQUENCE [LARGE SCALE GENOMIC DNA]</scope>
    <source>
        <strain evidence="4 5">Sa2BVA3</strain>
    </source>
</reference>
<keyword evidence="2" id="KW-0067">ATP-binding</keyword>
<evidence type="ECO:0000313" key="5">
    <source>
        <dbReference type="Proteomes" id="UP000647183"/>
    </source>
</evidence>
<dbReference type="PANTHER" id="PTHR33540">
    <property type="entry name" value="TRNA THREONYLCARBAMOYLADENOSINE BIOSYNTHESIS PROTEIN TSAE"/>
    <property type="match status" value="1"/>
</dbReference>
<dbReference type="InterPro" id="IPR002575">
    <property type="entry name" value="Aminoglycoside_PTrfase"/>
</dbReference>
<evidence type="ECO:0000259" key="3">
    <source>
        <dbReference type="Pfam" id="PF01636"/>
    </source>
</evidence>
<feature type="domain" description="Aminoglycoside phosphotransferase" evidence="3">
    <location>
        <begin position="30"/>
        <end position="250"/>
    </location>
</feature>
<comment type="caution">
    <text evidence="4">The sequence shown here is derived from an EMBL/GenBank/DDBJ whole genome shotgun (WGS) entry which is preliminary data.</text>
</comment>
<dbReference type="Proteomes" id="UP000647183">
    <property type="component" value="Unassembled WGS sequence"/>
</dbReference>
<keyword evidence="1" id="KW-0547">Nucleotide-binding</keyword>
<dbReference type="RefSeq" id="WP_191730126.1">
    <property type="nucleotide sequence ID" value="NZ_JACSQJ010000009.1"/>
</dbReference>
<evidence type="ECO:0000256" key="2">
    <source>
        <dbReference type="ARBA" id="ARBA00022840"/>
    </source>
</evidence>
<evidence type="ECO:0000256" key="1">
    <source>
        <dbReference type="ARBA" id="ARBA00022741"/>
    </source>
</evidence>
<sequence>MSTATEDPRAGERDDWARAATGQPELALARASADAGFRSYWRATAPGHDSLVVMDSPPALEDVRPWLRMHELFERGGVRVPRVLARDVERGFLLLEDLGVDTLLHVIDAGNADAHFDAAIDQLLRIQAIPAPDDLPRYDEALLGRELRLFDDWFLGRHLGATLDCGDLEALDLAYRVLVDAALAQPRVLVHRDYMPRNLMPAADGLAVLDFQDAVAGPVAYDATSLFKDAFLSWPPARVDAWLLRYHARARDAGVPVPAAPERFLRDARLIGIQRHLKVLGIFARLKHRDGKPKYIADAPRFLAYLDEALPRHPELAPLAGVLDRHVRPALAVAGERPGAAT</sequence>
<organism evidence="4 5">
    <name type="scientific">Luteimonas colneyensis</name>
    <dbReference type="NCBI Taxonomy" id="2762230"/>
    <lineage>
        <taxon>Bacteria</taxon>
        <taxon>Pseudomonadati</taxon>
        <taxon>Pseudomonadota</taxon>
        <taxon>Gammaproteobacteria</taxon>
        <taxon>Lysobacterales</taxon>
        <taxon>Lysobacteraceae</taxon>
        <taxon>Luteimonas</taxon>
    </lineage>
</organism>